<evidence type="ECO:0000313" key="7">
    <source>
        <dbReference type="Proteomes" id="UP000320160"/>
    </source>
</evidence>
<dbReference type="RefSeq" id="WP_143777524.1">
    <property type="nucleotide sequence ID" value="NZ_VKKU01000002.1"/>
</dbReference>
<gene>
    <name evidence="6" type="ORF">FOM92_14510</name>
</gene>
<dbReference type="AlphaFoldDB" id="A0A553WC82"/>
<evidence type="ECO:0000256" key="3">
    <source>
        <dbReference type="ARBA" id="ARBA00022989"/>
    </source>
</evidence>
<evidence type="ECO:0000313" key="6">
    <source>
        <dbReference type="EMBL" id="TSB02306.1"/>
    </source>
</evidence>
<protein>
    <recommendedName>
        <fullName evidence="8">Cysteine biosynthesis protein</fullName>
    </recommendedName>
</protein>
<evidence type="ECO:0008006" key="8">
    <source>
        <dbReference type="Google" id="ProtNLM"/>
    </source>
</evidence>
<organism evidence="6 7">
    <name type="scientific">Sphingorhabdus contaminans</name>
    <dbReference type="NCBI Taxonomy" id="1343899"/>
    <lineage>
        <taxon>Bacteria</taxon>
        <taxon>Pseudomonadati</taxon>
        <taxon>Pseudomonadota</taxon>
        <taxon>Alphaproteobacteria</taxon>
        <taxon>Sphingomonadales</taxon>
        <taxon>Sphingomonadaceae</taxon>
        <taxon>Sphingorhabdus</taxon>
    </lineage>
</organism>
<proteinExistence type="predicted"/>
<dbReference type="EMBL" id="VKKU01000002">
    <property type="protein sequence ID" value="TSB02306.1"/>
    <property type="molecule type" value="Genomic_DNA"/>
</dbReference>
<feature type="transmembrane region" description="Helical" evidence="5">
    <location>
        <begin position="20"/>
        <end position="41"/>
    </location>
</feature>
<feature type="transmembrane region" description="Helical" evidence="5">
    <location>
        <begin position="61"/>
        <end position="87"/>
    </location>
</feature>
<keyword evidence="4 5" id="KW-0472">Membrane</keyword>
<keyword evidence="3 5" id="KW-1133">Transmembrane helix</keyword>
<reference evidence="6 7" key="1">
    <citation type="submission" date="2019-07" db="EMBL/GenBank/DDBJ databases">
        <authorList>
            <person name="Park M."/>
        </authorList>
    </citation>
    <scope>NUCLEOTIDE SEQUENCE [LARGE SCALE GENOMIC DNA]</scope>
    <source>
        <strain evidence="6 7">KCTC32445</strain>
    </source>
</reference>
<feature type="transmembrane region" description="Helical" evidence="5">
    <location>
        <begin position="126"/>
        <end position="153"/>
    </location>
</feature>
<dbReference type="Pfam" id="PF07264">
    <property type="entry name" value="EI24"/>
    <property type="match status" value="1"/>
</dbReference>
<dbReference type="OrthoDB" id="5421146at2"/>
<keyword evidence="7" id="KW-1185">Reference proteome</keyword>
<comment type="caution">
    <text evidence="6">The sequence shown here is derived from an EMBL/GenBank/DDBJ whole genome shotgun (WGS) entry which is preliminary data.</text>
</comment>
<keyword evidence="2 5" id="KW-0812">Transmembrane</keyword>
<evidence type="ECO:0000256" key="1">
    <source>
        <dbReference type="ARBA" id="ARBA00004141"/>
    </source>
</evidence>
<feature type="transmembrane region" description="Helical" evidence="5">
    <location>
        <begin position="183"/>
        <end position="211"/>
    </location>
</feature>
<name>A0A553WC82_9SPHN</name>
<accession>A0A553WC82</accession>
<dbReference type="Proteomes" id="UP000320160">
    <property type="component" value="Unassembled WGS sequence"/>
</dbReference>
<comment type="subcellular location">
    <subcellularLocation>
        <location evidence="1">Membrane</location>
        <topology evidence="1">Multi-pass membrane protein</topology>
    </subcellularLocation>
</comment>
<evidence type="ECO:0000256" key="4">
    <source>
        <dbReference type="ARBA" id="ARBA00023136"/>
    </source>
</evidence>
<evidence type="ECO:0000256" key="5">
    <source>
        <dbReference type="SAM" id="Phobius"/>
    </source>
</evidence>
<evidence type="ECO:0000256" key="2">
    <source>
        <dbReference type="ARBA" id="ARBA00022692"/>
    </source>
</evidence>
<dbReference type="InterPro" id="IPR059112">
    <property type="entry name" value="CysZ/EI24"/>
</dbReference>
<sequence>MIQALILSFQSLTDRRVALLLVKVITLTLAAFVLIGIGLWFGLDAFFDWLQLADDGTWSALLSAALSLLAAVLLFRVVAVAMTWIFADDIIDAVEDRHYPHHADTGKRPGLATGVKMAIRSVIRVIAYNLLALPVYVVLLFTGIGTAIAFLLVNALLLGRDLEDMLIARHGQDHGSIRKLPRLLLGLLGTAGMLVPVLNLFVPVLATAMAVHMVHSGVAKL</sequence>